<keyword evidence="2" id="KW-1185">Reference proteome</keyword>
<dbReference type="GO" id="GO:0006508">
    <property type="term" value="P:proteolysis"/>
    <property type="evidence" value="ECO:0007669"/>
    <property type="project" value="InterPro"/>
</dbReference>
<protein>
    <recommendedName>
        <fullName evidence="3">Peptidase M13 N-terminal domain-containing protein</fullName>
    </recommendedName>
</protein>
<dbReference type="EMBL" id="UYYB01110453">
    <property type="protein sequence ID" value="VDM80869.1"/>
    <property type="molecule type" value="Genomic_DNA"/>
</dbReference>
<sequence>MKFLSDELERTGLIAVKEIVNRVGGWPVLEGSNWKEWDYTWEEQLARVLNRSGLDQPKWGVGSRWPYLMGPDDPMLKNYTHLMTLTAKALGAEPKLAEKEMYEAMELELKLHILSTTPKRIIANYITWRLVQGGLSTRRIKTRNFTC</sequence>
<dbReference type="Proteomes" id="UP000270094">
    <property type="component" value="Unassembled WGS sequence"/>
</dbReference>
<evidence type="ECO:0008006" key="3">
    <source>
        <dbReference type="Google" id="ProtNLM"/>
    </source>
</evidence>
<reference evidence="1 2" key="1">
    <citation type="submission" date="2018-11" db="EMBL/GenBank/DDBJ databases">
        <authorList>
            <consortium name="Pathogen Informatics"/>
        </authorList>
    </citation>
    <scope>NUCLEOTIDE SEQUENCE [LARGE SCALE GENOMIC DNA]</scope>
</reference>
<dbReference type="InterPro" id="IPR042089">
    <property type="entry name" value="Peptidase_M13_dom_2"/>
</dbReference>
<dbReference type="OrthoDB" id="6475849at2759"/>
<evidence type="ECO:0000313" key="2">
    <source>
        <dbReference type="Proteomes" id="UP000270094"/>
    </source>
</evidence>
<dbReference type="PROSITE" id="PS51885">
    <property type="entry name" value="NEPRILYSIN"/>
    <property type="match status" value="1"/>
</dbReference>
<evidence type="ECO:0000313" key="1">
    <source>
        <dbReference type="EMBL" id="VDM80869.1"/>
    </source>
</evidence>
<dbReference type="SUPFAM" id="SSF55486">
    <property type="entry name" value="Metalloproteases ('zincins'), catalytic domain"/>
    <property type="match status" value="1"/>
</dbReference>
<dbReference type="AlphaFoldDB" id="A0A3P7JLU5"/>
<organism evidence="1 2">
    <name type="scientific">Strongylus vulgaris</name>
    <name type="common">Blood worm</name>
    <dbReference type="NCBI Taxonomy" id="40348"/>
    <lineage>
        <taxon>Eukaryota</taxon>
        <taxon>Metazoa</taxon>
        <taxon>Ecdysozoa</taxon>
        <taxon>Nematoda</taxon>
        <taxon>Chromadorea</taxon>
        <taxon>Rhabditida</taxon>
        <taxon>Rhabditina</taxon>
        <taxon>Rhabditomorpha</taxon>
        <taxon>Strongyloidea</taxon>
        <taxon>Strongylidae</taxon>
        <taxon>Strongylus</taxon>
    </lineage>
</organism>
<dbReference type="InterPro" id="IPR000718">
    <property type="entry name" value="Peptidase_M13"/>
</dbReference>
<name>A0A3P7JLU5_STRVU</name>
<accession>A0A3P7JLU5</accession>
<proteinExistence type="predicted"/>
<gene>
    <name evidence="1" type="ORF">SVUK_LOCUS15867</name>
</gene>
<dbReference type="Gene3D" id="1.10.1380.10">
    <property type="entry name" value="Neutral endopeptidase , domain2"/>
    <property type="match status" value="1"/>
</dbReference>
<dbReference type="GO" id="GO:0004222">
    <property type="term" value="F:metalloendopeptidase activity"/>
    <property type="evidence" value="ECO:0007669"/>
    <property type="project" value="InterPro"/>
</dbReference>